<evidence type="ECO:0000313" key="3">
    <source>
        <dbReference type="Proteomes" id="UP000675121"/>
    </source>
</evidence>
<protein>
    <recommendedName>
        <fullName evidence="4">Phage holin</fullName>
    </recommendedName>
</protein>
<gene>
    <name evidence="2" type="ORF">R70211_00161</name>
</gene>
<dbReference type="AlphaFoldDB" id="A0A9N8QWC4"/>
<keyword evidence="3" id="KW-1185">Reference proteome</keyword>
<dbReference type="RefSeq" id="WP_201138705.1">
    <property type="nucleotide sequence ID" value="NZ_CAJNAS010000001.1"/>
</dbReference>
<dbReference type="InterPro" id="IPR032637">
    <property type="entry name" value="Phage_holin-like"/>
</dbReference>
<keyword evidence="1" id="KW-0472">Membrane</keyword>
<reference evidence="2" key="1">
    <citation type="submission" date="2021-02" db="EMBL/GenBank/DDBJ databases">
        <authorList>
            <person name="Vanwijnsberghe S."/>
        </authorList>
    </citation>
    <scope>NUCLEOTIDE SEQUENCE</scope>
    <source>
        <strain evidence="2">R-70211</strain>
    </source>
</reference>
<dbReference type="Proteomes" id="UP000675121">
    <property type="component" value="Unassembled WGS sequence"/>
</dbReference>
<evidence type="ECO:0008006" key="4">
    <source>
        <dbReference type="Google" id="ProtNLM"/>
    </source>
</evidence>
<evidence type="ECO:0000313" key="2">
    <source>
        <dbReference type="EMBL" id="CAE6855887.1"/>
    </source>
</evidence>
<accession>A0A9N8QWC4</accession>
<dbReference type="Pfam" id="PF16931">
    <property type="entry name" value="Phage_holin_8"/>
    <property type="match status" value="1"/>
</dbReference>
<dbReference type="EMBL" id="CAJNAS010000001">
    <property type="protein sequence ID" value="CAE6855887.1"/>
    <property type="molecule type" value="Genomic_DNA"/>
</dbReference>
<feature type="transmembrane region" description="Helical" evidence="1">
    <location>
        <begin position="79"/>
        <end position="98"/>
    </location>
</feature>
<sequence>MAEPSTTTLAAVSAGIGFASLFPGIDGNALIGAFTGAALVVVTSKDLSLGKRFAYLLISLIAGYLAASEVVRVTPIKSTGVAAFFAAALAITVTLQLIERVKSFDLLALFKKG</sequence>
<proteinExistence type="predicted"/>
<evidence type="ECO:0000256" key="1">
    <source>
        <dbReference type="SAM" id="Phobius"/>
    </source>
</evidence>
<name>A0A9N8QWC4_9BURK</name>
<keyword evidence="1" id="KW-0812">Transmembrane</keyword>
<comment type="caution">
    <text evidence="2">The sequence shown here is derived from an EMBL/GenBank/DDBJ whole genome shotgun (WGS) entry which is preliminary data.</text>
</comment>
<feature type="transmembrane region" description="Helical" evidence="1">
    <location>
        <begin position="20"/>
        <end position="41"/>
    </location>
</feature>
<organism evidence="2 3">
    <name type="scientific">Paraburkholderia domus</name>
    <dbReference type="NCBI Taxonomy" id="2793075"/>
    <lineage>
        <taxon>Bacteria</taxon>
        <taxon>Pseudomonadati</taxon>
        <taxon>Pseudomonadota</taxon>
        <taxon>Betaproteobacteria</taxon>
        <taxon>Burkholderiales</taxon>
        <taxon>Burkholderiaceae</taxon>
        <taxon>Paraburkholderia</taxon>
    </lineage>
</organism>
<feature type="transmembrane region" description="Helical" evidence="1">
    <location>
        <begin position="53"/>
        <end position="73"/>
    </location>
</feature>
<keyword evidence="1" id="KW-1133">Transmembrane helix</keyword>